<reference evidence="2" key="3">
    <citation type="submission" date="2025-09" db="UniProtKB">
        <authorList>
            <consortium name="Ensembl"/>
        </authorList>
    </citation>
    <scope>IDENTIFICATION</scope>
    <source>
        <strain evidence="2">2N</strain>
    </source>
</reference>
<dbReference type="EMBL" id="AAKN02047301">
    <property type="status" value="NOT_ANNOTATED_CDS"/>
    <property type="molecule type" value="Genomic_DNA"/>
</dbReference>
<reference evidence="3" key="1">
    <citation type="journal article" date="2011" name="Nature">
        <title>A high-resolution map of human evolutionary constraint using 29 mammals.</title>
        <authorList>
            <person name="Lindblad-Toh K."/>
            <person name="Garber M."/>
            <person name="Zuk O."/>
            <person name="Lin M.F."/>
            <person name="Parker B.J."/>
            <person name="Washietl S."/>
            <person name="Kheradpour P."/>
            <person name="Ernst J."/>
            <person name="Jordan G."/>
            <person name="Mauceli E."/>
            <person name="Ward L.D."/>
            <person name="Lowe C.B."/>
            <person name="Holloway A.K."/>
            <person name="Clamp M."/>
            <person name="Gnerre S."/>
            <person name="Alfoldi J."/>
            <person name="Beal K."/>
            <person name="Chang J."/>
            <person name="Clawson H."/>
            <person name="Cuff J."/>
            <person name="Di Palma F."/>
            <person name="Fitzgerald S."/>
            <person name="Flicek P."/>
            <person name="Guttman M."/>
            <person name="Hubisz M.J."/>
            <person name="Jaffe D.B."/>
            <person name="Jungreis I."/>
            <person name="Kent W.J."/>
            <person name="Kostka D."/>
            <person name="Lara M."/>
            <person name="Martins A.L."/>
            <person name="Massingham T."/>
            <person name="Moltke I."/>
            <person name="Raney B.J."/>
            <person name="Rasmussen M.D."/>
            <person name="Robinson J."/>
            <person name="Stark A."/>
            <person name="Vilella A.J."/>
            <person name="Wen J."/>
            <person name="Xie X."/>
            <person name="Zody M.C."/>
            <person name="Baldwin J."/>
            <person name="Bloom T."/>
            <person name="Chin C.W."/>
            <person name="Heiman D."/>
            <person name="Nicol R."/>
            <person name="Nusbaum C."/>
            <person name="Young S."/>
            <person name="Wilkinson J."/>
            <person name="Worley K.C."/>
            <person name="Kovar C.L."/>
            <person name="Muzny D.M."/>
            <person name="Gibbs R.A."/>
            <person name="Cree A."/>
            <person name="Dihn H.H."/>
            <person name="Fowler G."/>
            <person name="Jhangiani S."/>
            <person name="Joshi V."/>
            <person name="Lee S."/>
            <person name="Lewis L.R."/>
            <person name="Nazareth L.V."/>
            <person name="Okwuonu G."/>
            <person name="Santibanez J."/>
            <person name="Warren W.C."/>
            <person name="Mardis E.R."/>
            <person name="Weinstock G.M."/>
            <person name="Wilson R.K."/>
            <person name="Delehaunty K."/>
            <person name="Dooling D."/>
            <person name="Fronik C."/>
            <person name="Fulton L."/>
            <person name="Fulton B."/>
            <person name="Graves T."/>
            <person name="Minx P."/>
            <person name="Sodergren E."/>
            <person name="Birney E."/>
            <person name="Margulies E.H."/>
            <person name="Herrero J."/>
            <person name="Green E.D."/>
            <person name="Haussler D."/>
            <person name="Siepel A."/>
            <person name="Goldman N."/>
            <person name="Pollard K.S."/>
            <person name="Pedersen J.S."/>
            <person name="Lander E.S."/>
            <person name="Kellis M."/>
        </authorList>
    </citation>
    <scope>NUCLEOTIDE SEQUENCE [LARGE SCALE GENOMIC DNA]</scope>
    <source>
        <strain evidence="3">2N</strain>
    </source>
</reference>
<dbReference type="GeneTree" id="ENSGT00510000049019"/>
<evidence type="ECO:0000256" key="1">
    <source>
        <dbReference type="SAM" id="MobiDB-lite"/>
    </source>
</evidence>
<dbReference type="Ensembl" id="ENSCPOT00000022317.2">
    <property type="protein sequence ID" value="ENSCPOP00000017955.2"/>
    <property type="gene ID" value="ENSCPOG00000023336.2"/>
</dbReference>
<name>H0W4Q4_CAVPO</name>
<dbReference type="VEuPathDB" id="HostDB:ENSCPOG00000023336"/>
<dbReference type="PANTHER" id="PTHR16270:SF5">
    <property type="entry name" value="HYPOTHETICAL LOC287798"/>
    <property type="match status" value="1"/>
</dbReference>
<dbReference type="EMBL" id="AAKN02047299">
    <property type="status" value="NOT_ANNOTATED_CDS"/>
    <property type="molecule type" value="Genomic_DNA"/>
</dbReference>
<protein>
    <submittedName>
        <fullName evidence="2">Uncharacterized protein</fullName>
    </submittedName>
</protein>
<feature type="compositionally biased region" description="Basic and acidic residues" evidence="1">
    <location>
        <begin position="66"/>
        <end position="85"/>
    </location>
</feature>
<gene>
    <name evidence="2" type="primary">Mtnap1</name>
</gene>
<dbReference type="eggNOG" id="KOG4092">
    <property type="taxonomic scope" value="Eukaryota"/>
</dbReference>
<keyword evidence="3" id="KW-1185">Reference proteome</keyword>
<dbReference type="STRING" id="10141.ENSCPOP00000017955"/>
<dbReference type="Bgee" id="ENSCPOG00000023336">
    <property type="expression patterns" value="Expressed in testis and 13 other cell types or tissues"/>
</dbReference>
<dbReference type="PANTHER" id="PTHR16270">
    <property type="entry name" value="HYPOTHETICAL LOC287798"/>
    <property type="match status" value="1"/>
</dbReference>
<reference evidence="2" key="2">
    <citation type="submission" date="2025-08" db="UniProtKB">
        <authorList>
            <consortium name="Ensembl"/>
        </authorList>
    </citation>
    <scope>IDENTIFICATION</scope>
    <source>
        <strain evidence="2">2N</strain>
    </source>
</reference>
<sequence>MSSIHPKMEVCPYCKKPFKRLKSHLPYCKMIGPTIPTDQKISQLKPSTHPHATKVKELIRDLTEAKGKEFKTKGKERNAKSRQDKAGQTSASCPQLAVDLKRVSSSKAVKDIKDQNQF</sequence>
<dbReference type="AlphaFoldDB" id="H0W4Q4"/>
<dbReference type="InParanoid" id="H0W4Q4"/>
<dbReference type="Proteomes" id="UP000005447">
    <property type="component" value="Unassembled WGS sequence"/>
</dbReference>
<organism evidence="2 3">
    <name type="scientific">Cavia porcellus</name>
    <name type="common">Guinea pig</name>
    <dbReference type="NCBI Taxonomy" id="10141"/>
    <lineage>
        <taxon>Eukaryota</taxon>
        <taxon>Metazoa</taxon>
        <taxon>Chordata</taxon>
        <taxon>Craniata</taxon>
        <taxon>Vertebrata</taxon>
        <taxon>Euteleostomi</taxon>
        <taxon>Mammalia</taxon>
        <taxon>Eutheria</taxon>
        <taxon>Euarchontoglires</taxon>
        <taxon>Glires</taxon>
        <taxon>Rodentia</taxon>
        <taxon>Hystricomorpha</taxon>
        <taxon>Caviidae</taxon>
        <taxon>Cavia</taxon>
    </lineage>
</organism>
<feature type="region of interest" description="Disordered" evidence="1">
    <location>
        <begin position="66"/>
        <end position="94"/>
    </location>
</feature>
<evidence type="ECO:0000313" key="2">
    <source>
        <dbReference type="Ensembl" id="ENSCPOP00000017955.2"/>
    </source>
</evidence>
<dbReference type="HOGENOM" id="CLU_037702_0_0_1"/>
<proteinExistence type="predicted"/>
<dbReference type="EMBL" id="AAKN02047300">
    <property type="status" value="NOT_ANNOTATED_CDS"/>
    <property type="molecule type" value="Genomic_DNA"/>
</dbReference>
<dbReference type="InterPro" id="IPR037694">
    <property type="entry name" value="MTNAP1"/>
</dbReference>
<accession>H0W4Q4</accession>
<evidence type="ECO:0000313" key="3">
    <source>
        <dbReference type="Proteomes" id="UP000005447"/>
    </source>
</evidence>